<name>A0A976SUX6_9CAUD</name>
<proteinExistence type="predicted"/>
<dbReference type="RefSeq" id="YP_010773439.1">
    <property type="nucleotide sequence ID" value="NC_074663.1"/>
</dbReference>
<dbReference type="EMBL" id="ON778007">
    <property type="protein sequence ID" value="UVD41446.1"/>
    <property type="molecule type" value="Genomic_DNA"/>
</dbReference>
<sequence length="109" mass="12884">MSIVKWMVNSWNDNPRLCEFVKETNHFYIKSNKSRKSKISRYHDFFDTEQEALDFIHSRKQKKEEKKRLKMIQDAAPDLLEALVDLIECEHTTPELWEAARAAIAKTTA</sequence>
<keyword evidence="2" id="KW-1185">Reference proteome</keyword>
<dbReference type="KEGG" id="vg:80397717"/>
<organism evidence="1 2">
    <name type="scientific">Pseudomonas phage vB_Pae_LC3I3</name>
    <dbReference type="NCBI Taxonomy" id="2961988"/>
    <lineage>
        <taxon>Viruses</taxon>
        <taxon>Duplodnaviria</taxon>
        <taxon>Heunggongvirae</taxon>
        <taxon>Uroviricota</taxon>
        <taxon>Caudoviricetes</taxon>
        <taxon>Hulijingvirus</taxon>
        <taxon>Hulijingvirus LC313</taxon>
    </lineage>
</organism>
<evidence type="ECO:0000313" key="1">
    <source>
        <dbReference type="EMBL" id="UVD41446.1"/>
    </source>
</evidence>
<protein>
    <submittedName>
        <fullName evidence="1">Uncharacterized protein</fullName>
    </submittedName>
</protein>
<reference evidence="1" key="1">
    <citation type="submission" date="2022-06" db="EMBL/GenBank/DDBJ databases">
        <authorList>
            <person name="Xuan G."/>
            <person name="Wang J."/>
            <person name="Kong J."/>
        </authorList>
    </citation>
    <scope>NUCLEOTIDE SEQUENCE</scope>
</reference>
<accession>A0A976SUX6</accession>
<dbReference type="Proteomes" id="UP001057809">
    <property type="component" value="Segment"/>
</dbReference>
<evidence type="ECO:0000313" key="2">
    <source>
        <dbReference type="Proteomes" id="UP001057809"/>
    </source>
</evidence>
<dbReference type="GeneID" id="80397717"/>